<dbReference type="SUPFAM" id="SSF52518">
    <property type="entry name" value="Thiamin diphosphate-binding fold (THDP-binding)"/>
    <property type="match status" value="1"/>
</dbReference>
<evidence type="ECO:0000313" key="4">
    <source>
        <dbReference type="Proteomes" id="UP000309992"/>
    </source>
</evidence>
<dbReference type="InterPro" id="IPR011766">
    <property type="entry name" value="TPP_enzyme_TPP-bd"/>
</dbReference>
<evidence type="ECO:0000256" key="1">
    <source>
        <dbReference type="ARBA" id="ARBA00007812"/>
    </source>
</evidence>
<dbReference type="Proteomes" id="UP000309992">
    <property type="component" value="Unassembled WGS sequence"/>
</dbReference>
<name>A0ABY2S8N5_9PSEU</name>
<reference evidence="3 4" key="1">
    <citation type="journal article" date="2015" name="Antonie Van Leeuwenhoek">
        <title>Prauserella endophytica sp. nov., an endophytic actinobacterium isolated from Tamarix taklamakanensis.</title>
        <authorList>
            <person name="Liu J.M."/>
            <person name="Habden X."/>
            <person name="Guo L."/>
            <person name="Tuo L."/>
            <person name="Jiang Z.K."/>
            <person name="Liu S.W."/>
            <person name="Liu X.F."/>
            <person name="Chen L."/>
            <person name="Li R.F."/>
            <person name="Zhang Y.Q."/>
            <person name="Sun C.H."/>
        </authorList>
    </citation>
    <scope>NUCLEOTIDE SEQUENCE [LARGE SCALE GENOMIC DNA]</scope>
    <source>
        <strain evidence="3 4">CGMCC 4.7182</strain>
    </source>
</reference>
<dbReference type="Gene3D" id="3.40.50.970">
    <property type="match status" value="1"/>
</dbReference>
<dbReference type="Pfam" id="PF02775">
    <property type="entry name" value="TPP_enzyme_C"/>
    <property type="match status" value="1"/>
</dbReference>
<gene>
    <name evidence="3" type="ORF">FCN18_12470</name>
</gene>
<organism evidence="3 4">
    <name type="scientific">Prauserella endophytica</name>
    <dbReference type="NCBI Taxonomy" id="1592324"/>
    <lineage>
        <taxon>Bacteria</taxon>
        <taxon>Bacillati</taxon>
        <taxon>Actinomycetota</taxon>
        <taxon>Actinomycetes</taxon>
        <taxon>Pseudonocardiales</taxon>
        <taxon>Pseudonocardiaceae</taxon>
        <taxon>Prauserella</taxon>
        <taxon>Prauserella coralliicola group</taxon>
    </lineage>
</organism>
<dbReference type="InterPro" id="IPR045229">
    <property type="entry name" value="TPP_enz"/>
</dbReference>
<comment type="similarity">
    <text evidence="1">Belongs to the TPP enzyme family.</text>
</comment>
<comment type="caution">
    <text evidence="3">The sequence shown here is derived from an EMBL/GenBank/DDBJ whole genome shotgun (WGS) entry which is preliminary data.</text>
</comment>
<sequence>MGYPSAYLSVPDEYGFCFTQALQSIGLGLASGIGAALARPGRLPVTALGDGGALMSVAELETVVRLGLPMVIVVYNDAGYGVEVHHFAGPCVDLDAVRFPDTDVAAIALGFGCDAVTVRGEAELGVVSGWLAGPRDRPLLIDAKIADDGGSWWLAEAFRGH</sequence>
<dbReference type="EMBL" id="SWMS01000005">
    <property type="protein sequence ID" value="TKG71669.1"/>
    <property type="molecule type" value="Genomic_DNA"/>
</dbReference>
<evidence type="ECO:0000259" key="2">
    <source>
        <dbReference type="Pfam" id="PF02775"/>
    </source>
</evidence>
<dbReference type="PANTHER" id="PTHR18968">
    <property type="entry name" value="THIAMINE PYROPHOSPHATE ENZYMES"/>
    <property type="match status" value="1"/>
</dbReference>
<dbReference type="InterPro" id="IPR029061">
    <property type="entry name" value="THDP-binding"/>
</dbReference>
<keyword evidence="4" id="KW-1185">Reference proteome</keyword>
<protein>
    <recommendedName>
        <fullName evidence="2">Thiamine pyrophosphate enzyme TPP-binding domain-containing protein</fullName>
    </recommendedName>
</protein>
<feature type="domain" description="Thiamine pyrophosphate enzyme TPP-binding" evidence="2">
    <location>
        <begin position="8"/>
        <end position="141"/>
    </location>
</feature>
<proteinExistence type="inferred from homology"/>
<accession>A0ABY2S8N5</accession>
<dbReference type="CDD" id="cd00568">
    <property type="entry name" value="TPP_enzymes"/>
    <property type="match status" value="1"/>
</dbReference>
<evidence type="ECO:0000313" key="3">
    <source>
        <dbReference type="EMBL" id="TKG71669.1"/>
    </source>
</evidence>